<reference evidence="2 3" key="1">
    <citation type="submission" date="2024-01" db="EMBL/GenBank/DDBJ databases">
        <title>The genomes of 5 underutilized Papilionoideae crops provide insights into root nodulation and disease resistanc.</title>
        <authorList>
            <person name="Yuan L."/>
        </authorList>
    </citation>
    <scope>NUCLEOTIDE SEQUENCE [LARGE SCALE GENOMIC DNA]</scope>
    <source>
        <strain evidence="2">ZHUSHIDOU_FW_LH</strain>
        <tissue evidence="2">Leaf</tissue>
    </source>
</reference>
<feature type="region of interest" description="Disordered" evidence="1">
    <location>
        <begin position="52"/>
        <end position="75"/>
    </location>
</feature>
<organism evidence="2 3">
    <name type="scientific">Crotalaria pallida</name>
    <name type="common">Smooth rattlebox</name>
    <name type="synonym">Crotalaria striata</name>
    <dbReference type="NCBI Taxonomy" id="3830"/>
    <lineage>
        <taxon>Eukaryota</taxon>
        <taxon>Viridiplantae</taxon>
        <taxon>Streptophyta</taxon>
        <taxon>Embryophyta</taxon>
        <taxon>Tracheophyta</taxon>
        <taxon>Spermatophyta</taxon>
        <taxon>Magnoliopsida</taxon>
        <taxon>eudicotyledons</taxon>
        <taxon>Gunneridae</taxon>
        <taxon>Pentapetalae</taxon>
        <taxon>rosids</taxon>
        <taxon>fabids</taxon>
        <taxon>Fabales</taxon>
        <taxon>Fabaceae</taxon>
        <taxon>Papilionoideae</taxon>
        <taxon>50 kb inversion clade</taxon>
        <taxon>genistoids sensu lato</taxon>
        <taxon>core genistoids</taxon>
        <taxon>Crotalarieae</taxon>
        <taxon>Crotalaria</taxon>
    </lineage>
</organism>
<dbReference type="EMBL" id="JAYWIO010000004">
    <property type="protein sequence ID" value="KAK7266741.1"/>
    <property type="molecule type" value="Genomic_DNA"/>
</dbReference>
<evidence type="ECO:0000256" key="1">
    <source>
        <dbReference type="SAM" id="MobiDB-lite"/>
    </source>
</evidence>
<accession>A0AAN9IBD3</accession>
<gene>
    <name evidence="2" type="ORF">RIF29_19394</name>
</gene>
<protein>
    <submittedName>
        <fullName evidence="2">Uncharacterized protein</fullName>
    </submittedName>
</protein>
<feature type="compositionally biased region" description="Basic residues" evidence="1">
    <location>
        <begin position="1"/>
        <end position="10"/>
    </location>
</feature>
<feature type="region of interest" description="Disordered" evidence="1">
    <location>
        <begin position="196"/>
        <end position="258"/>
    </location>
</feature>
<proteinExistence type="predicted"/>
<dbReference type="AlphaFoldDB" id="A0AAN9IBD3"/>
<sequence>MPLKVRRSVRKGVDSDNDNDSVKDVIFNDSEEERDLGINDLFDVEISNEGVAKASGTNAPEGPTEAATNNGTTGPIEDPIDATATSATKGPTEFVATNAIEGPTEAAVTNAIWEEVEVEGEPSRNWKKRVSYKLPFNENFIPYVGQTEDNLEDGCDRYGHNASRCQNPLVEGYVPRRSQEPNIENVEASARNGDEEAVVGNGTNNGTQAARNGTEAGGQAAGNEQAAENENAQYTQSCRKRTRQMNSRGDEIIGNATTDKAIGSEKVIGIPDHQNNW</sequence>
<comment type="caution">
    <text evidence="2">The sequence shown here is derived from an EMBL/GenBank/DDBJ whole genome shotgun (WGS) entry which is preliminary data.</text>
</comment>
<feature type="region of interest" description="Disordered" evidence="1">
    <location>
        <begin position="1"/>
        <end position="25"/>
    </location>
</feature>
<feature type="compositionally biased region" description="Polar residues" evidence="1">
    <location>
        <begin position="201"/>
        <end position="211"/>
    </location>
</feature>
<evidence type="ECO:0000313" key="3">
    <source>
        <dbReference type="Proteomes" id="UP001372338"/>
    </source>
</evidence>
<name>A0AAN9IBD3_CROPI</name>
<keyword evidence="3" id="KW-1185">Reference proteome</keyword>
<feature type="compositionally biased region" description="Low complexity" evidence="1">
    <location>
        <begin position="221"/>
        <end position="236"/>
    </location>
</feature>
<dbReference type="Proteomes" id="UP001372338">
    <property type="component" value="Unassembled WGS sequence"/>
</dbReference>
<evidence type="ECO:0000313" key="2">
    <source>
        <dbReference type="EMBL" id="KAK7266741.1"/>
    </source>
</evidence>